<dbReference type="InterPro" id="IPR000884">
    <property type="entry name" value="TSP1_rpt"/>
</dbReference>
<protein>
    <recommendedName>
        <fullName evidence="2">VWFA domain-containing protein</fullName>
    </recommendedName>
</protein>
<name>A0ABN8LQQ3_9CNID</name>
<dbReference type="SMART" id="SM00327">
    <property type="entry name" value="VWA"/>
    <property type="match status" value="2"/>
</dbReference>
<dbReference type="PANTHER" id="PTHR24020:SF20">
    <property type="entry name" value="PH DOMAIN-CONTAINING PROTEIN"/>
    <property type="match status" value="1"/>
</dbReference>
<dbReference type="Gene3D" id="3.40.50.410">
    <property type="entry name" value="von Willebrand factor, type A domain"/>
    <property type="match status" value="2"/>
</dbReference>
<feature type="domain" description="VWFA" evidence="2">
    <location>
        <begin position="357"/>
        <end position="543"/>
    </location>
</feature>
<dbReference type="PROSITE" id="PS50092">
    <property type="entry name" value="TSP1"/>
    <property type="match status" value="2"/>
</dbReference>
<dbReference type="InterPro" id="IPR036383">
    <property type="entry name" value="TSP1_rpt_sf"/>
</dbReference>
<dbReference type="Pfam" id="PF00092">
    <property type="entry name" value="VWA"/>
    <property type="match status" value="2"/>
</dbReference>
<dbReference type="Proteomes" id="UP001159427">
    <property type="component" value="Unassembled WGS sequence"/>
</dbReference>
<organism evidence="3 4">
    <name type="scientific">Porites evermanni</name>
    <dbReference type="NCBI Taxonomy" id="104178"/>
    <lineage>
        <taxon>Eukaryota</taxon>
        <taxon>Metazoa</taxon>
        <taxon>Cnidaria</taxon>
        <taxon>Anthozoa</taxon>
        <taxon>Hexacorallia</taxon>
        <taxon>Scleractinia</taxon>
        <taxon>Fungiina</taxon>
        <taxon>Poritidae</taxon>
        <taxon>Porites</taxon>
    </lineage>
</organism>
<keyword evidence="4" id="KW-1185">Reference proteome</keyword>
<dbReference type="EMBL" id="CALNXI010000070">
    <property type="protein sequence ID" value="CAH3017755.1"/>
    <property type="molecule type" value="Genomic_DNA"/>
</dbReference>
<feature type="signal peptide" evidence="1">
    <location>
        <begin position="1"/>
        <end position="23"/>
    </location>
</feature>
<comment type="caution">
    <text evidence="3">The sequence shown here is derived from an EMBL/GenBank/DDBJ whole genome shotgun (WGS) entry which is preliminary data.</text>
</comment>
<feature type="chain" id="PRO_5046412406" description="VWFA domain-containing protein" evidence="1">
    <location>
        <begin position="24"/>
        <end position="550"/>
    </location>
</feature>
<sequence length="550" mass="60410">MNTLWILAVIILGLSLHFGQVQGNCTEKLDIALLTDTSLSMRKKERTTLYVLASKLIDNYPLSDGGNHYGFITFDRKVKIHHNFATQLYYNKQAAFKLLVKKKVLLVPGRNQWGTRSDIALHKAATELFTSDGGDRPDAKNVLLVLTDGKQFMLKQDQTILPFQNFSESTKTLEDEDVSITVVGILGKNWKAKENKLKMKEMAGNKGQVLMYQDFSALTKHFDDVLAALCPVNGGYTNWTISKCSVTCGGGVRTFTRTCTNPLPANAGKNCSELGPANKTALCNEQGCPVNGNYTEWRLYECSVTCGGGVGTFKRTCTNPPPSNGGKNCSELGLGPTNKTASCNEQECPPSCTAGLDIGILLDKTRSVDEGELKKVITFLKDLVNKFKPAPDEDHFGLITFQGKTATLVFDFAASEFYSKNRLVDKINREPTKKARHWGTRTDLALQLARDKLFTKAGGDRPDKPNVMLVLTDGKPFGLPKNLNFAEFAKSISSDFQDKGVYTVAVGIGLKINNATLIQIAGEEQRVVLVKSFQQLQGKIDTIKSSVCSD</sequence>
<proteinExistence type="predicted"/>
<keyword evidence="1" id="KW-0732">Signal</keyword>
<dbReference type="SMART" id="SM00209">
    <property type="entry name" value="TSP1"/>
    <property type="match status" value="2"/>
</dbReference>
<dbReference type="InterPro" id="IPR050525">
    <property type="entry name" value="ECM_Assembly_Org"/>
</dbReference>
<dbReference type="Gene3D" id="2.20.100.10">
    <property type="entry name" value="Thrombospondin type-1 (TSP1) repeat"/>
    <property type="match status" value="2"/>
</dbReference>
<dbReference type="SUPFAM" id="SSF53300">
    <property type="entry name" value="vWA-like"/>
    <property type="match status" value="2"/>
</dbReference>
<dbReference type="InterPro" id="IPR002035">
    <property type="entry name" value="VWF_A"/>
</dbReference>
<evidence type="ECO:0000313" key="4">
    <source>
        <dbReference type="Proteomes" id="UP001159427"/>
    </source>
</evidence>
<dbReference type="PANTHER" id="PTHR24020">
    <property type="entry name" value="COLLAGEN ALPHA"/>
    <property type="match status" value="1"/>
</dbReference>
<dbReference type="Pfam" id="PF00090">
    <property type="entry name" value="TSP_1"/>
    <property type="match status" value="2"/>
</dbReference>
<dbReference type="InterPro" id="IPR036465">
    <property type="entry name" value="vWFA_dom_sf"/>
</dbReference>
<dbReference type="CDD" id="cd01450">
    <property type="entry name" value="vWFA_subfamily_ECM"/>
    <property type="match status" value="1"/>
</dbReference>
<feature type="domain" description="VWFA" evidence="2">
    <location>
        <begin position="30"/>
        <end position="225"/>
    </location>
</feature>
<evidence type="ECO:0000259" key="2">
    <source>
        <dbReference type="PROSITE" id="PS50234"/>
    </source>
</evidence>
<accession>A0ABN8LQQ3</accession>
<reference evidence="3 4" key="1">
    <citation type="submission" date="2022-05" db="EMBL/GenBank/DDBJ databases">
        <authorList>
            <consortium name="Genoscope - CEA"/>
            <person name="William W."/>
        </authorList>
    </citation>
    <scope>NUCLEOTIDE SEQUENCE [LARGE SCALE GENOMIC DNA]</scope>
</reference>
<dbReference type="PROSITE" id="PS50234">
    <property type="entry name" value="VWFA"/>
    <property type="match status" value="2"/>
</dbReference>
<evidence type="ECO:0000313" key="3">
    <source>
        <dbReference type="EMBL" id="CAH3017755.1"/>
    </source>
</evidence>
<dbReference type="SUPFAM" id="SSF82895">
    <property type="entry name" value="TSP-1 type 1 repeat"/>
    <property type="match status" value="2"/>
</dbReference>
<evidence type="ECO:0000256" key="1">
    <source>
        <dbReference type="SAM" id="SignalP"/>
    </source>
</evidence>
<gene>
    <name evidence="3" type="ORF">PEVE_00039630</name>
</gene>